<reference evidence="2" key="1">
    <citation type="submission" date="2021-06" db="EMBL/GenBank/DDBJ databases">
        <authorList>
            <person name="Kallberg Y."/>
            <person name="Tangrot J."/>
            <person name="Rosling A."/>
        </authorList>
    </citation>
    <scope>NUCLEOTIDE SEQUENCE</scope>
    <source>
        <strain evidence="2">CL551</strain>
    </source>
</reference>
<gene>
    <name evidence="2" type="ORF">AMORRO_LOCUS10437</name>
</gene>
<dbReference type="OrthoDB" id="2420613at2759"/>
<evidence type="ECO:0000256" key="1">
    <source>
        <dbReference type="SAM" id="MobiDB-lite"/>
    </source>
</evidence>
<feature type="compositionally biased region" description="Basic residues" evidence="1">
    <location>
        <begin position="100"/>
        <end position="109"/>
    </location>
</feature>
<dbReference type="EMBL" id="CAJVPV010011526">
    <property type="protein sequence ID" value="CAG8661806.1"/>
    <property type="molecule type" value="Genomic_DNA"/>
</dbReference>
<evidence type="ECO:0000313" key="2">
    <source>
        <dbReference type="EMBL" id="CAG8661806.1"/>
    </source>
</evidence>
<dbReference type="AlphaFoldDB" id="A0A9N9E671"/>
<sequence>MSSTTDKKALICDALKTLAASSEESKNDFFSNDSGEDYFAPDSFSQFFGAEISEEELEKAIESLQAEIKKSGKSNKKNPPSEDDSDDSLTSSSDEEGVMHKVKKMLNFN</sequence>
<proteinExistence type="predicted"/>
<feature type="region of interest" description="Disordered" evidence="1">
    <location>
        <begin position="69"/>
        <end position="109"/>
    </location>
</feature>
<name>A0A9N9E671_9GLOM</name>
<evidence type="ECO:0000313" key="3">
    <source>
        <dbReference type="Proteomes" id="UP000789342"/>
    </source>
</evidence>
<protein>
    <submittedName>
        <fullName evidence="2">13899_t:CDS:1</fullName>
    </submittedName>
</protein>
<dbReference type="Proteomes" id="UP000789342">
    <property type="component" value="Unassembled WGS sequence"/>
</dbReference>
<organism evidence="2 3">
    <name type="scientific">Acaulospora morrowiae</name>
    <dbReference type="NCBI Taxonomy" id="94023"/>
    <lineage>
        <taxon>Eukaryota</taxon>
        <taxon>Fungi</taxon>
        <taxon>Fungi incertae sedis</taxon>
        <taxon>Mucoromycota</taxon>
        <taxon>Glomeromycotina</taxon>
        <taxon>Glomeromycetes</taxon>
        <taxon>Diversisporales</taxon>
        <taxon>Acaulosporaceae</taxon>
        <taxon>Acaulospora</taxon>
    </lineage>
</organism>
<comment type="caution">
    <text evidence="2">The sequence shown here is derived from an EMBL/GenBank/DDBJ whole genome shotgun (WGS) entry which is preliminary data.</text>
</comment>
<keyword evidence="3" id="KW-1185">Reference proteome</keyword>
<accession>A0A9N9E671</accession>